<dbReference type="Proteomes" id="UP001153331">
    <property type="component" value="Unassembled WGS sequence"/>
</dbReference>
<comment type="caution">
    <text evidence="1">The sequence shown here is derived from an EMBL/GenBank/DDBJ whole genome shotgun (WGS) entry which is preliminary data.</text>
</comment>
<protein>
    <submittedName>
        <fullName evidence="1">Uncharacterized protein</fullName>
    </submittedName>
</protein>
<gene>
    <name evidence="1" type="ORF">OPT61_g391</name>
</gene>
<accession>A0ACC2IUD2</accession>
<evidence type="ECO:0000313" key="1">
    <source>
        <dbReference type="EMBL" id="KAJ8118678.1"/>
    </source>
</evidence>
<organism evidence="1 2">
    <name type="scientific">Boeremia exigua</name>
    <dbReference type="NCBI Taxonomy" id="749465"/>
    <lineage>
        <taxon>Eukaryota</taxon>
        <taxon>Fungi</taxon>
        <taxon>Dikarya</taxon>
        <taxon>Ascomycota</taxon>
        <taxon>Pezizomycotina</taxon>
        <taxon>Dothideomycetes</taxon>
        <taxon>Pleosporomycetidae</taxon>
        <taxon>Pleosporales</taxon>
        <taxon>Pleosporineae</taxon>
        <taxon>Didymellaceae</taxon>
        <taxon>Boeremia</taxon>
    </lineage>
</organism>
<proteinExistence type="predicted"/>
<name>A0ACC2IUD2_9PLEO</name>
<dbReference type="EMBL" id="JAPHNI010000012">
    <property type="protein sequence ID" value="KAJ8118678.1"/>
    <property type="molecule type" value="Genomic_DNA"/>
</dbReference>
<evidence type="ECO:0000313" key="2">
    <source>
        <dbReference type="Proteomes" id="UP001153331"/>
    </source>
</evidence>
<sequence length="298" mass="33465">MFSVVRNRGDGDDDRHGLCNTTLITISSTDKMSASTAPANRFAGLATSVLHHDLLFEHILLRREEKPLLGVALDKEALKPRHLAIFLLEEEIKWRRRTAAAASKPASWHGSMLRLITQGERKVAKIQALTSIIMSTYDDAVRFANDFVDLHNSLAQARASYIDVKKKTEANNFYTVHWDTFETGPIDANKVLTELEANIKDKEAALMIAKEGLEAALARMHVGEHISWWARYERWHSSVEPLVEYKPVIEEPVAQEPATEEPTTEEAATGEHIAEETAMETAMETVNMEETVCEVDDI</sequence>
<reference evidence="1" key="1">
    <citation type="submission" date="2022-11" db="EMBL/GenBank/DDBJ databases">
        <title>Genome Sequence of Boeremia exigua.</title>
        <authorList>
            <person name="Buettner E."/>
        </authorList>
    </citation>
    <scope>NUCLEOTIDE SEQUENCE</scope>
    <source>
        <strain evidence="1">CU02</strain>
    </source>
</reference>
<keyword evidence="2" id="KW-1185">Reference proteome</keyword>